<keyword evidence="4" id="KW-0699">rRNA-binding</keyword>
<comment type="cofactor">
    <cofactor evidence="4">
        <name>Zn(2+)</name>
        <dbReference type="ChEBI" id="CHEBI:29105"/>
    </cofactor>
    <text evidence="4">Binds 1 zinc ion per subunit.</text>
</comment>
<feature type="binding site" evidence="4">
    <location>
        <position position="15"/>
    </location>
    <ligand>
        <name>Zn(2+)</name>
        <dbReference type="ChEBI" id="CHEBI:29105"/>
    </ligand>
</feature>
<comment type="subunit">
    <text evidence="4">Part of the 50S ribosomal subunit.</text>
</comment>
<keyword evidence="2 4" id="KW-0689">Ribosomal protein</keyword>
<dbReference type="GO" id="GO:0005840">
    <property type="term" value="C:ribosome"/>
    <property type="evidence" value="ECO:0007669"/>
    <property type="project" value="UniProtKB-KW"/>
</dbReference>
<comment type="caution">
    <text evidence="4">Lacks conserved residue(s) required for the propagation of feature annotation.</text>
</comment>
<dbReference type="GO" id="GO:0070180">
    <property type="term" value="F:large ribosomal subunit rRNA binding"/>
    <property type="evidence" value="ECO:0007669"/>
    <property type="project" value="UniProtKB-UniRule"/>
</dbReference>
<keyword evidence="6" id="KW-1185">Reference proteome</keyword>
<dbReference type="STRING" id="228908.NEQ183"/>
<gene>
    <name evidence="4" type="primary">rpl44e</name>
    <name evidence="5" type="ordered locus">NEQ183</name>
</gene>
<dbReference type="Gene3D" id="3.10.450.80">
    <property type="match status" value="1"/>
</dbReference>
<dbReference type="InterPro" id="IPR000552">
    <property type="entry name" value="Ribosomal_eL44"/>
</dbReference>
<evidence type="ECO:0000313" key="5">
    <source>
        <dbReference type="EMBL" id="AAR39037.1"/>
    </source>
</evidence>
<dbReference type="HAMAP" id="MF_01476">
    <property type="entry name" value="Ribosomal_L44e"/>
    <property type="match status" value="1"/>
</dbReference>
<dbReference type="PATRIC" id="fig|228908.8.peg.187"/>
<dbReference type="Pfam" id="PF00935">
    <property type="entry name" value="Ribosomal_L44"/>
    <property type="match status" value="1"/>
</dbReference>
<dbReference type="HOGENOM" id="CLU_114645_3_0_2"/>
<evidence type="ECO:0000313" key="6">
    <source>
        <dbReference type="Proteomes" id="UP000000578"/>
    </source>
</evidence>
<accession>Q74MN7</accession>
<organism evidence="5 6">
    <name type="scientific">Nanoarchaeum equitans (strain Kin4-M)</name>
    <dbReference type="NCBI Taxonomy" id="228908"/>
    <lineage>
        <taxon>Archaea</taxon>
        <taxon>Nanobdellota</taxon>
        <taxon>Candidatus Nanoarchaeia</taxon>
        <taxon>Nanoarchaeales</taxon>
        <taxon>Nanoarchaeaceae</taxon>
        <taxon>Nanoarchaeum</taxon>
    </lineage>
</organism>
<keyword evidence="4" id="KW-0862">Zinc</keyword>
<dbReference type="EnsemblBacteria" id="AAR39037">
    <property type="protein sequence ID" value="AAR39037"/>
    <property type="gene ID" value="NEQ183"/>
</dbReference>
<evidence type="ECO:0000256" key="1">
    <source>
        <dbReference type="ARBA" id="ARBA00009364"/>
    </source>
</evidence>
<keyword evidence="3 4" id="KW-0687">Ribonucleoprotein</keyword>
<dbReference type="GO" id="GO:0006412">
    <property type="term" value="P:translation"/>
    <property type="evidence" value="ECO:0007669"/>
    <property type="project" value="UniProtKB-UniRule"/>
</dbReference>
<dbReference type="Proteomes" id="UP000000578">
    <property type="component" value="Chromosome"/>
</dbReference>
<dbReference type="KEGG" id="neq:NEQ183"/>
<dbReference type="SUPFAM" id="SSF57829">
    <property type="entry name" value="Zn-binding ribosomal proteins"/>
    <property type="match status" value="1"/>
</dbReference>
<comment type="function">
    <text evidence="4">Binds to the 23S rRNA.</text>
</comment>
<protein>
    <recommendedName>
        <fullName evidence="4">Large ribosomal subunit protein eL42</fullName>
    </recommendedName>
</protein>
<sequence length="108" mass="12432">MLNQMKIPSMIKTYCPYCKRHTIHIVKQVRPSTKKSVLSAGKRRMERNTVGKGNHGRYSRRPITQWKRVGVKGGSKRIDLRLVCEECGKAIIKTLPRTKKFEIVPVKA</sequence>
<comment type="similarity">
    <text evidence="1 4">Belongs to the eukaryotic ribosomal protein eL42 family.</text>
</comment>
<feature type="binding site" evidence="4">
    <location>
        <position position="18"/>
    </location>
    <ligand>
        <name>Zn(2+)</name>
        <dbReference type="ChEBI" id="CHEBI:29105"/>
    </ligand>
</feature>
<dbReference type="AlphaFoldDB" id="Q74MN7"/>
<dbReference type="GO" id="GO:1990904">
    <property type="term" value="C:ribonucleoprotein complex"/>
    <property type="evidence" value="ECO:0007669"/>
    <property type="project" value="UniProtKB-KW"/>
</dbReference>
<dbReference type="GO" id="GO:0008270">
    <property type="term" value="F:zinc ion binding"/>
    <property type="evidence" value="ECO:0007669"/>
    <property type="project" value="UniProtKB-UniRule"/>
</dbReference>
<proteinExistence type="inferred from homology"/>
<keyword evidence="4" id="KW-0694">RNA-binding</keyword>
<evidence type="ECO:0000256" key="3">
    <source>
        <dbReference type="ARBA" id="ARBA00023274"/>
    </source>
</evidence>
<dbReference type="InterPro" id="IPR053708">
    <property type="entry name" value="Ribosomal_LSU_eL42"/>
</dbReference>
<evidence type="ECO:0000256" key="4">
    <source>
        <dbReference type="HAMAP-Rule" id="MF_01476"/>
    </source>
</evidence>
<feature type="binding site" evidence="4">
    <location>
        <position position="87"/>
    </location>
    <ligand>
        <name>Zn(2+)</name>
        <dbReference type="ChEBI" id="CHEBI:29105"/>
    </ligand>
</feature>
<dbReference type="EMBL" id="AE017199">
    <property type="protein sequence ID" value="AAR39037.1"/>
    <property type="molecule type" value="Genomic_DNA"/>
</dbReference>
<keyword evidence="4" id="KW-0863">Zinc-finger</keyword>
<dbReference type="InterPro" id="IPR011332">
    <property type="entry name" value="Ribosomal_zn-bd"/>
</dbReference>
<keyword evidence="4" id="KW-0479">Metal-binding</keyword>
<dbReference type="GO" id="GO:0003735">
    <property type="term" value="F:structural constituent of ribosome"/>
    <property type="evidence" value="ECO:0007669"/>
    <property type="project" value="InterPro"/>
</dbReference>
<evidence type="ECO:0000256" key="2">
    <source>
        <dbReference type="ARBA" id="ARBA00022980"/>
    </source>
</evidence>
<feature type="binding site" evidence="4">
    <location>
        <position position="84"/>
    </location>
    <ligand>
        <name>Zn(2+)</name>
        <dbReference type="ChEBI" id="CHEBI:29105"/>
    </ligand>
</feature>
<name>Q74MN7_NANEQ</name>
<reference evidence="5 6" key="1">
    <citation type="journal article" date="2003" name="Proc. Natl. Acad. Sci. U.S.A.">
        <title>The genome of Nanoarchaeum equitans: insights into early archaeal evolution and derived parasitism.</title>
        <authorList>
            <person name="Waters E."/>
            <person name="Hohn M.J."/>
            <person name="Ahel I."/>
            <person name="Graham D.E."/>
            <person name="Adams M.D."/>
            <person name="Barnstead M."/>
            <person name="Beeson K.Y."/>
            <person name="Bibbs L."/>
            <person name="Bolanos R."/>
            <person name="Keller M."/>
            <person name="Kretz K."/>
            <person name="Lin X."/>
            <person name="Mathur E."/>
            <person name="Ni J."/>
            <person name="Podar M."/>
            <person name="Richardson T."/>
            <person name="Sutton G.G."/>
            <person name="Simon M."/>
            <person name="Soll D."/>
            <person name="Stetter K.O."/>
            <person name="Short J.M."/>
            <person name="Noordewier M."/>
        </authorList>
    </citation>
    <scope>NUCLEOTIDE SEQUENCE [LARGE SCALE GENOMIC DNA]</scope>
    <source>
        <strain evidence="5 6">Kin4-M</strain>
    </source>
</reference>